<dbReference type="RefSeq" id="XP_056485868.1">
    <property type="nucleotide sequence ID" value="XM_056635248.1"/>
</dbReference>
<reference evidence="2" key="1">
    <citation type="submission" date="2022-12" db="EMBL/GenBank/DDBJ databases">
        <authorList>
            <person name="Petersen C."/>
        </authorList>
    </citation>
    <scope>NUCLEOTIDE SEQUENCE</scope>
    <source>
        <strain evidence="2">IBT 29677</strain>
    </source>
</reference>
<organism evidence="2 3">
    <name type="scientific">Penicillium cosmopolitanum</name>
    <dbReference type="NCBI Taxonomy" id="1131564"/>
    <lineage>
        <taxon>Eukaryota</taxon>
        <taxon>Fungi</taxon>
        <taxon>Dikarya</taxon>
        <taxon>Ascomycota</taxon>
        <taxon>Pezizomycotina</taxon>
        <taxon>Eurotiomycetes</taxon>
        <taxon>Eurotiomycetidae</taxon>
        <taxon>Eurotiales</taxon>
        <taxon>Aspergillaceae</taxon>
        <taxon>Penicillium</taxon>
    </lineage>
</organism>
<proteinExistence type="predicted"/>
<feature type="compositionally biased region" description="Low complexity" evidence="1">
    <location>
        <begin position="224"/>
        <end position="237"/>
    </location>
</feature>
<feature type="compositionally biased region" description="Basic and acidic residues" evidence="1">
    <location>
        <begin position="279"/>
        <end position="300"/>
    </location>
</feature>
<dbReference type="AlphaFoldDB" id="A0A9X0B4S3"/>
<reference evidence="2" key="2">
    <citation type="journal article" date="2023" name="IMA Fungus">
        <title>Comparative genomic study of the Penicillium genus elucidates a diverse pangenome and 15 lateral gene transfer events.</title>
        <authorList>
            <person name="Petersen C."/>
            <person name="Sorensen T."/>
            <person name="Nielsen M.R."/>
            <person name="Sondergaard T.E."/>
            <person name="Sorensen J.L."/>
            <person name="Fitzpatrick D.A."/>
            <person name="Frisvad J.C."/>
            <person name="Nielsen K.L."/>
        </authorList>
    </citation>
    <scope>NUCLEOTIDE SEQUENCE</scope>
    <source>
        <strain evidence="2">IBT 29677</strain>
    </source>
</reference>
<dbReference type="Proteomes" id="UP001147747">
    <property type="component" value="Unassembled WGS sequence"/>
</dbReference>
<keyword evidence="3" id="KW-1185">Reference proteome</keyword>
<evidence type="ECO:0000313" key="2">
    <source>
        <dbReference type="EMBL" id="KAJ5388070.1"/>
    </source>
</evidence>
<dbReference type="GeneID" id="81374228"/>
<evidence type="ECO:0000256" key="1">
    <source>
        <dbReference type="SAM" id="MobiDB-lite"/>
    </source>
</evidence>
<feature type="compositionally biased region" description="Basic and acidic residues" evidence="1">
    <location>
        <begin position="194"/>
        <end position="206"/>
    </location>
</feature>
<gene>
    <name evidence="2" type="ORF">N7509_010611</name>
</gene>
<protein>
    <recommendedName>
        <fullName evidence="4">Fungal N-terminal domain-containing protein</fullName>
    </recommendedName>
</protein>
<feature type="compositionally biased region" description="Polar residues" evidence="1">
    <location>
        <begin position="301"/>
        <end position="310"/>
    </location>
</feature>
<evidence type="ECO:0008006" key="4">
    <source>
        <dbReference type="Google" id="ProtNLM"/>
    </source>
</evidence>
<dbReference type="OrthoDB" id="3045089at2759"/>
<evidence type="ECO:0000313" key="3">
    <source>
        <dbReference type="Proteomes" id="UP001147747"/>
    </source>
</evidence>
<comment type="caution">
    <text evidence="2">The sequence shown here is derived from an EMBL/GenBank/DDBJ whole genome shotgun (WGS) entry which is preliminary data.</text>
</comment>
<feature type="region of interest" description="Disordered" evidence="1">
    <location>
        <begin position="169"/>
        <end position="312"/>
    </location>
</feature>
<dbReference type="EMBL" id="JAPZBU010000009">
    <property type="protein sequence ID" value="KAJ5388070.1"/>
    <property type="molecule type" value="Genomic_DNA"/>
</dbReference>
<sequence length="1046" mass="118684">MPSNCGILDIPALARVTWELYNQFHPLSKDAPDGFRNLINDLGSLQGSLRALSEDVSSNAFFFQEMDTSRRQALERCLSACYQTLQRLKSLLGRYRDLGVGEGKTFWQRIKWSTQRVQIEDIRSKIIVHTCNLSLCMSSIGYASLAQLEQTIAQAMEDDEHAMHVMESSFRRDSDTLGSPRSIREIVSGDPEDASAHDKYHSDRLHVAPLRQARHDNGKRRNTSISSESIVSGSDGSFYGGTAPTSPTSFNTTRSPSQSMMGRISLSQSRGEQPSNETIDGRTHEKVSWEDNSESQEKQSLEISSEGSQENPHHRVLEAVSNAMHQLRQVRLKEQLARPIRYEPQNPAHTPMPEVIYLFEVSVNEELQVRRLITRDWLRISTWWLLKARTTLANGSRNKYTSARGSLSPSTDSASSSHQAYVDLLKASYILYDVVLKEESSPALLTDENRKSIAELSESINYEFSQYTSLDIPDTENILSQNCAIWESLQPEETPDSSFDFSFGLDNARWISVDKEDAGAEEEIVLFRTFVNAGIGGKKFRMRSKGAPYMLLLAAREGESEPKFILCNQSGSLYLQRNFVPDDLPPMIVLENAIRAGFPGARVSEPLPFKFDNTSVSISFQFESDMGLFINIPKAYFDAVWLREPIDSKDFTESVIFKGSVEMLEQLKPPTMKPLNPPVTIKSCELRILERTFGEAWRSTRRVVITPSVAQTMPRCLEFFMPLGGVQINHEDMSRQFLLKWSDACQERSDRTDGNYNTLYSYSYDENAPNLGFSLHFGTQQGAEDFEKAIMDLSFRPDFSWSEPSSSGRIYEVIDTGTEHKQYKAVVLFQNHSSWRYLDVYYIYRNTDYAYEHSSLSIRFPAISHTDYISTHVDQLYRADEPVGFSHCEKKSRKVIIHFDTEPVSRSFLNSLSPLYELVFSRRVQSLSTKGKSLFGSKKSGKGGAEAQLWRRGNRFQLAARWDDNIPDKWFTMSLPSDSSESSKEGTRVSFPRLPYNRGTVLDMANIITRNPKTMNVGSREGAVSMVFQTPHDREDLLAALQGRPF</sequence>
<accession>A0A9X0B4S3</accession>
<name>A0A9X0B4S3_9EURO</name>
<feature type="compositionally biased region" description="Polar residues" evidence="1">
    <location>
        <begin position="243"/>
        <end position="278"/>
    </location>
</feature>